<dbReference type="Pfam" id="PF02608">
    <property type="entry name" value="Bmp"/>
    <property type="match status" value="1"/>
</dbReference>
<dbReference type="InterPro" id="IPR003760">
    <property type="entry name" value="PnrA-like"/>
</dbReference>
<sequence>MNKRGLVSGWSLVLLLAAALSLAGCGSNTASNAGSGNAGGNANAASTEPAASESSGDANDAGSATEKPKVAFVYIGPPGDGGYTYQHDLGRKEMEKELGITADTVENVPEGPDAERIITELAQNHDIVFTTSFGYMDYTLNVAGKFPDVKFDHASGYKTAENMGTYFGKNYEASYLTGIAAGKMTEKNHLGYVGAFPISEVIYNLNAFTLGALSVNPDIQVDVVWTNTWYDPTTERQAAISLLDKGADVLLAYQDSPATLQAAAERGAYAGGNDSDMKKYAPDNYLTNPVWNWGPYYTQTVKALMEGTWTNEQYSGSMADGMVTLAPFGNKVPEDVQKLVLEAQQKIISGELNVFTGPINDNAGNEQVPAGKSLTLDEVLGMNWLAEGVVGTIPK</sequence>
<dbReference type="InterPro" id="IPR052910">
    <property type="entry name" value="ABC-Purine-Binding"/>
</dbReference>
<dbReference type="Gene3D" id="3.40.50.2300">
    <property type="match status" value="2"/>
</dbReference>
<feature type="chain" id="PRO_5040889077" evidence="3">
    <location>
        <begin position="24"/>
        <end position="395"/>
    </location>
</feature>
<keyword evidence="1 3" id="KW-0732">Signal</keyword>
<reference evidence="5" key="1">
    <citation type="submission" date="2022-04" db="EMBL/GenBank/DDBJ databases">
        <authorList>
            <person name="Seo M.-J."/>
        </authorList>
    </citation>
    <scope>NUCLEOTIDE SEQUENCE</scope>
    <source>
        <strain evidence="5">MBLB2552</strain>
    </source>
</reference>
<accession>A0A9X1XY94</accession>
<dbReference type="EMBL" id="JALPRK010000002">
    <property type="protein sequence ID" value="MCK8486266.1"/>
    <property type="molecule type" value="Genomic_DNA"/>
</dbReference>
<dbReference type="CDD" id="cd19963">
    <property type="entry name" value="PBP1_BMP-like"/>
    <property type="match status" value="1"/>
</dbReference>
<dbReference type="Proteomes" id="UP001139534">
    <property type="component" value="Unassembled WGS sequence"/>
</dbReference>
<feature type="region of interest" description="Disordered" evidence="2">
    <location>
        <begin position="36"/>
        <end position="64"/>
    </location>
</feature>
<dbReference type="PROSITE" id="PS51257">
    <property type="entry name" value="PROKAR_LIPOPROTEIN"/>
    <property type="match status" value="1"/>
</dbReference>
<name>A0A9X1XY94_9BACL</name>
<dbReference type="AlphaFoldDB" id="A0A9X1XY94"/>
<proteinExistence type="predicted"/>
<evidence type="ECO:0000256" key="1">
    <source>
        <dbReference type="ARBA" id="ARBA00022729"/>
    </source>
</evidence>
<evidence type="ECO:0000313" key="6">
    <source>
        <dbReference type="Proteomes" id="UP001139534"/>
    </source>
</evidence>
<protein>
    <submittedName>
        <fullName evidence="5">BMP family ABC transporter substrate-binding protein</fullName>
    </submittedName>
</protein>
<keyword evidence="6" id="KW-1185">Reference proteome</keyword>
<dbReference type="RefSeq" id="WP_248550483.1">
    <property type="nucleotide sequence ID" value="NZ_JALPRK010000002.1"/>
</dbReference>
<gene>
    <name evidence="5" type="ORF">M0651_03665</name>
</gene>
<feature type="compositionally biased region" description="Low complexity" evidence="2">
    <location>
        <begin position="36"/>
        <end position="55"/>
    </location>
</feature>
<dbReference type="PANTHER" id="PTHR43208">
    <property type="entry name" value="ABC TRANSPORTER SUBSTRATE-BINDING PROTEIN"/>
    <property type="match status" value="1"/>
</dbReference>
<dbReference type="PANTHER" id="PTHR43208:SF1">
    <property type="entry name" value="ABC TRANSPORTER SUBSTRATE-BINDING PROTEIN"/>
    <property type="match status" value="1"/>
</dbReference>
<evidence type="ECO:0000256" key="2">
    <source>
        <dbReference type="SAM" id="MobiDB-lite"/>
    </source>
</evidence>
<evidence type="ECO:0000259" key="4">
    <source>
        <dbReference type="Pfam" id="PF02608"/>
    </source>
</evidence>
<feature type="signal peptide" evidence="3">
    <location>
        <begin position="1"/>
        <end position="23"/>
    </location>
</feature>
<organism evidence="5 6">
    <name type="scientific">Paenibacillus mellifer</name>
    <dbReference type="NCBI Taxonomy" id="2937794"/>
    <lineage>
        <taxon>Bacteria</taxon>
        <taxon>Bacillati</taxon>
        <taxon>Bacillota</taxon>
        <taxon>Bacilli</taxon>
        <taxon>Bacillales</taxon>
        <taxon>Paenibacillaceae</taxon>
        <taxon>Paenibacillus</taxon>
    </lineage>
</organism>
<evidence type="ECO:0000256" key="3">
    <source>
        <dbReference type="SAM" id="SignalP"/>
    </source>
</evidence>
<feature type="domain" description="ABC transporter substrate-binding protein PnrA-like" evidence="4">
    <location>
        <begin position="68"/>
        <end position="354"/>
    </location>
</feature>
<dbReference type="GO" id="GO:0005886">
    <property type="term" value="C:plasma membrane"/>
    <property type="evidence" value="ECO:0007669"/>
    <property type="project" value="InterPro"/>
</dbReference>
<evidence type="ECO:0000313" key="5">
    <source>
        <dbReference type="EMBL" id="MCK8486266.1"/>
    </source>
</evidence>
<comment type="caution">
    <text evidence="5">The sequence shown here is derived from an EMBL/GenBank/DDBJ whole genome shotgun (WGS) entry which is preliminary data.</text>
</comment>